<dbReference type="Proteomes" id="UP001497644">
    <property type="component" value="Chromosome 7"/>
</dbReference>
<evidence type="ECO:0000313" key="2">
    <source>
        <dbReference type="EMBL" id="CAL1686688.1"/>
    </source>
</evidence>
<evidence type="ECO:0000256" key="1">
    <source>
        <dbReference type="SAM" id="MobiDB-lite"/>
    </source>
</evidence>
<sequence length="73" mass="8652">MWRTEGRVANCRGTGPRRIIARLNFLHKSRNGTPLLRKRTEEDVEESGRTEGSERRNWQDSKLSADRWEYNGY</sequence>
<proteinExistence type="predicted"/>
<protein>
    <submittedName>
        <fullName evidence="2">Uncharacterized protein</fullName>
    </submittedName>
</protein>
<feature type="region of interest" description="Disordered" evidence="1">
    <location>
        <begin position="34"/>
        <end position="59"/>
    </location>
</feature>
<reference evidence="2" key="1">
    <citation type="submission" date="2024-04" db="EMBL/GenBank/DDBJ databases">
        <authorList>
            <consortium name="Molecular Ecology Group"/>
        </authorList>
    </citation>
    <scope>NUCLEOTIDE SEQUENCE</scope>
</reference>
<name>A0AAV2P426_9HYME</name>
<feature type="compositionally biased region" description="Basic and acidic residues" evidence="1">
    <location>
        <begin position="38"/>
        <end position="59"/>
    </location>
</feature>
<dbReference type="AlphaFoldDB" id="A0AAV2P426"/>
<accession>A0AAV2P426</accession>
<organism evidence="2 3">
    <name type="scientific">Lasius platythorax</name>
    <dbReference type="NCBI Taxonomy" id="488582"/>
    <lineage>
        <taxon>Eukaryota</taxon>
        <taxon>Metazoa</taxon>
        <taxon>Ecdysozoa</taxon>
        <taxon>Arthropoda</taxon>
        <taxon>Hexapoda</taxon>
        <taxon>Insecta</taxon>
        <taxon>Pterygota</taxon>
        <taxon>Neoptera</taxon>
        <taxon>Endopterygota</taxon>
        <taxon>Hymenoptera</taxon>
        <taxon>Apocrita</taxon>
        <taxon>Aculeata</taxon>
        <taxon>Formicoidea</taxon>
        <taxon>Formicidae</taxon>
        <taxon>Formicinae</taxon>
        <taxon>Lasius</taxon>
        <taxon>Lasius</taxon>
    </lineage>
</organism>
<dbReference type="EMBL" id="OZ034830">
    <property type="protein sequence ID" value="CAL1686688.1"/>
    <property type="molecule type" value="Genomic_DNA"/>
</dbReference>
<keyword evidence="3" id="KW-1185">Reference proteome</keyword>
<evidence type="ECO:0000313" key="3">
    <source>
        <dbReference type="Proteomes" id="UP001497644"/>
    </source>
</evidence>
<gene>
    <name evidence="2" type="ORF">LPLAT_LOCUS12032</name>
</gene>